<dbReference type="EMBL" id="AXCM01002080">
    <property type="status" value="NOT_ANNOTATED_CDS"/>
    <property type="molecule type" value="Genomic_DNA"/>
</dbReference>
<dbReference type="EnsemblMetazoa" id="ACUA024008-RA">
    <property type="protein sequence ID" value="ACUA024008-PA"/>
    <property type="gene ID" value="ACUA024008"/>
</dbReference>
<feature type="compositionally biased region" description="Low complexity" evidence="1">
    <location>
        <begin position="8"/>
        <end position="46"/>
    </location>
</feature>
<organism evidence="2 3">
    <name type="scientific">Anopheles culicifacies</name>
    <dbReference type="NCBI Taxonomy" id="139723"/>
    <lineage>
        <taxon>Eukaryota</taxon>
        <taxon>Metazoa</taxon>
        <taxon>Ecdysozoa</taxon>
        <taxon>Arthropoda</taxon>
        <taxon>Hexapoda</taxon>
        <taxon>Insecta</taxon>
        <taxon>Pterygota</taxon>
        <taxon>Neoptera</taxon>
        <taxon>Endopterygota</taxon>
        <taxon>Diptera</taxon>
        <taxon>Nematocera</taxon>
        <taxon>Culicoidea</taxon>
        <taxon>Culicidae</taxon>
        <taxon>Anophelinae</taxon>
        <taxon>Anopheles</taxon>
        <taxon>culicifacies species complex</taxon>
    </lineage>
</organism>
<dbReference type="AlphaFoldDB" id="A0A182MQQ8"/>
<proteinExistence type="predicted"/>
<name>A0A182MQQ8_9DIPT</name>
<sequence length="103" mass="11344">MKNTNADTNQGGTVGSSGQSQPSTSSNKPTTSKKAAQLSSSLRSSLTMVAGSSTNFHAEFRNDPVVKEMRQIREENARRQKHDYSHVFRFVLHLGLPRVSNHS</sequence>
<keyword evidence="3" id="KW-1185">Reference proteome</keyword>
<reference evidence="2" key="2">
    <citation type="submission" date="2020-05" db="UniProtKB">
        <authorList>
            <consortium name="EnsemblMetazoa"/>
        </authorList>
    </citation>
    <scope>IDENTIFICATION</scope>
    <source>
        <strain evidence="2">A-37</strain>
    </source>
</reference>
<protein>
    <submittedName>
        <fullName evidence="2">Uncharacterized protein</fullName>
    </submittedName>
</protein>
<dbReference type="Proteomes" id="UP000075883">
    <property type="component" value="Unassembled WGS sequence"/>
</dbReference>
<reference evidence="3" key="1">
    <citation type="submission" date="2013-09" db="EMBL/GenBank/DDBJ databases">
        <title>The Genome Sequence of Anopheles culicifacies species A.</title>
        <authorList>
            <consortium name="The Broad Institute Genomics Platform"/>
            <person name="Neafsey D.E."/>
            <person name="Besansky N."/>
            <person name="Howell P."/>
            <person name="Walton C."/>
            <person name="Young S.K."/>
            <person name="Zeng Q."/>
            <person name="Gargeya S."/>
            <person name="Fitzgerald M."/>
            <person name="Haas B."/>
            <person name="Abouelleil A."/>
            <person name="Allen A.W."/>
            <person name="Alvarado L."/>
            <person name="Arachchi H.M."/>
            <person name="Berlin A.M."/>
            <person name="Chapman S.B."/>
            <person name="Gainer-Dewar J."/>
            <person name="Goldberg J."/>
            <person name="Griggs A."/>
            <person name="Gujja S."/>
            <person name="Hansen M."/>
            <person name="Howarth C."/>
            <person name="Imamovic A."/>
            <person name="Ireland A."/>
            <person name="Larimer J."/>
            <person name="McCowan C."/>
            <person name="Murphy C."/>
            <person name="Pearson M."/>
            <person name="Poon T.W."/>
            <person name="Priest M."/>
            <person name="Roberts A."/>
            <person name="Saif S."/>
            <person name="Shea T."/>
            <person name="Sisk P."/>
            <person name="Sykes S."/>
            <person name="Wortman J."/>
            <person name="Nusbaum C."/>
            <person name="Birren B."/>
        </authorList>
    </citation>
    <scope>NUCLEOTIDE SEQUENCE [LARGE SCALE GENOMIC DNA]</scope>
    <source>
        <strain evidence="3">A-37</strain>
    </source>
</reference>
<evidence type="ECO:0000313" key="3">
    <source>
        <dbReference type="Proteomes" id="UP000075883"/>
    </source>
</evidence>
<evidence type="ECO:0000313" key="2">
    <source>
        <dbReference type="EnsemblMetazoa" id="ACUA024008-PA"/>
    </source>
</evidence>
<evidence type="ECO:0000256" key="1">
    <source>
        <dbReference type="SAM" id="MobiDB-lite"/>
    </source>
</evidence>
<accession>A0A182MQQ8</accession>
<dbReference type="VEuPathDB" id="VectorBase:ACUA024008"/>
<feature type="region of interest" description="Disordered" evidence="1">
    <location>
        <begin position="1"/>
        <end position="46"/>
    </location>
</feature>